<dbReference type="WBParaSite" id="ACRNAN_scaffold2121.g15029.t1">
    <property type="protein sequence ID" value="ACRNAN_scaffold2121.g15029.t1"/>
    <property type="gene ID" value="ACRNAN_scaffold2121.g15029"/>
</dbReference>
<dbReference type="AlphaFoldDB" id="A0A914DBH9"/>
<name>A0A914DBH9_9BILA</name>
<evidence type="ECO:0000313" key="3">
    <source>
        <dbReference type="Proteomes" id="UP000887540"/>
    </source>
</evidence>
<proteinExistence type="predicted"/>
<evidence type="ECO:0000313" key="4">
    <source>
        <dbReference type="WBParaSite" id="ACRNAN_scaffold2121.g15029.t1"/>
    </source>
</evidence>
<keyword evidence="2" id="KW-0408">Iron</keyword>
<evidence type="ECO:0000256" key="2">
    <source>
        <dbReference type="ARBA" id="ARBA00023004"/>
    </source>
</evidence>
<dbReference type="Gene3D" id="3.30.2020.30">
    <property type="match status" value="1"/>
</dbReference>
<sequence>MASATNLAKAVQVEWADGARAEFPYCWLRDISKTARPSLVHLDVNTRPKAIECSSNALRVMWPPFLTYNFSSEFLREHAINHPTTTAESESTTALAAEQTSNMNFTKSDVHLKEQLWTVTSTKTKIDERLIMGSFEWRDTAQEPGTIWAHLDVVPSLCIVDTLNGPANLTLVDSFRALTLLQQICPKEFKMLEFLSLEYAEGLFRARHPICTTKAAENGKVIDSAVFNNMNRSSVITVDALNKLESLHKFGRICAELSQSVTLNPGERLIINNKRIFLGKSAQKKSHVILSLVS</sequence>
<dbReference type="Proteomes" id="UP000887540">
    <property type="component" value="Unplaced"/>
</dbReference>
<keyword evidence="1" id="KW-0479">Metal-binding</keyword>
<evidence type="ECO:0000256" key="1">
    <source>
        <dbReference type="ARBA" id="ARBA00022723"/>
    </source>
</evidence>
<reference evidence="4" key="1">
    <citation type="submission" date="2022-11" db="UniProtKB">
        <authorList>
            <consortium name="WormBaseParasite"/>
        </authorList>
    </citation>
    <scope>IDENTIFICATION</scope>
</reference>
<accession>A0A914DBH9</accession>
<organism evidence="3 4">
    <name type="scientific">Acrobeloides nanus</name>
    <dbReference type="NCBI Taxonomy" id="290746"/>
    <lineage>
        <taxon>Eukaryota</taxon>
        <taxon>Metazoa</taxon>
        <taxon>Ecdysozoa</taxon>
        <taxon>Nematoda</taxon>
        <taxon>Chromadorea</taxon>
        <taxon>Rhabditida</taxon>
        <taxon>Tylenchina</taxon>
        <taxon>Cephalobomorpha</taxon>
        <taxon>Cephaloboidea</taxon>
        <taxon>Cephalobidae</taxon>
        <taxon>Acrobeloides</taxon>
    </lineage>
</organism>
<dbReference type="InterPro" id="IPR038492">
    <property type="entry name" value="GBBH-like_N_sf"/>
</dbReference>
<keyword evidence="3" id="KW-1185">Reference proteome</keyword>
<protein>
    <submittedName>
        <fullName evidence="4">Uncharacterized protein</fullName>
    </submittedName>
</protein>
<dbReference type="GO" id="GO:0046872">
    <property type="term" value="F:metal ion binding"/>
    <property type="evidence" value="ECO:0007669"/>
    <property type="project" value="UniProtKB-KW"/>
</dbReference>